<dbReference type="Pfam" id="PF02179">
    <property type="entry name" value="BAG"/>
    <property type="match status" value="1"/>
</dbReference>
<feature type="compositionally biased region" description="Polar residues" evidence="1">
    <location>
        <begin position="1"/>
        <end position="13"/>
    </location>
</feature>
<keyword evidence="5" id="KW-1185">Reference proteome</keyword>
<dbReference type="GeneID" id="87872015"/>
<proteinExistence type="predicted"/>
<dbReference type="InterPro" id="IPR003103">
    <property type="entry name" value="BAG_domain"/>
</dbReference>
<dbReference type="EMBL" id="JAULSX010000001">
    <property type="protein sequence ID" value="KAK3499586.1"/>
    <property type="molecule type" value="Genomic_DNA"/>
</dbReference>
<feature type="compositionally biased region" description="Low complexity" evidence="1">
    <location>
        <begin position="427"/>
        <end position="439"/>
    </location>
</feature>
<accession>A0AAJ0MVC4</accession>
<dbReference type="Gene3D" id="3.10.20.90">
    <property type="entry name" value="Phosphatidylinositol 3-kinase Catalytic Subunit, Chain A, domain 1"/>
    <property type="match status" value="1"/>
</dbReference>
<gene>
    <name evidence="4" type="ORF">B0T23DRAFT_306721</name>
</gene>
<dbReference type="GO" id="GO:0005681">
    <property type="term" value="C:spliceosomal complex"/>
    <property type="evidence" value="ECO:0007669"/>
    <property type="project" value="TreeGrafter"/>
</dbReference>
<protein>
    <recommendedName>
        <fullName evidence="6">BAG domain-containing protein</fullName>
    </recommendedName>
</protein>
<evidence type="ECO:0008006" key="6">
    <source>
        <dbReference type="Google" id="ProtNLM"/>
    </source>
</evidence>
<dbReference type="Proteomes" id="UP001285908">
    <property type="component" value="Unassembled WGS sequence"/>
</dbReference>
<feature type="region of interest" description="Disordered" evidence="1">
    <location>
        <begin position="1"/>
        <end position="74"/>
    </location>
</feature>
<dbReference type="GO" id="GO:0000398">
    <property type="term" value="P:mRNA splicing, via spliceosome"/>
    <property type="evidence" value="ECO:0007669"/>
    <property type="project" value="InterPro"/>
</dbReference>
<evidence type="ECO:0000313" key="5">
    <source>
        <dbReference type="Proteomes" id="UP001285908"/>
    </source>
</evidence>
<dbReference type="CDD" id="cd17039">
    <property type="entry name" value="Ubl_ubiquitin_like"/>
    <property type="match status" value="1"/>
</dbReference>
<dbReference type="SUPFAM" id="SSF63491">
    <property type="entry name" value="BAG domain"/>
    <property type="match status" value="1"/>
</dbReference>
<dbReference type="InterPro" id="IPR039690">
    <property type="entry name" value="SNRNP25"/>
</dbReference>
<dbReference type="PROSITE" id="PS51035">
    <property type="entry name" value="BAG"/>
    <property type="match status" value="1"/>
</dbReference>
<dbReference type="RefSeq" id="XP_062697219.1">
    <property type="nucleotide sequence ID" value="XM_062834393.1"/>
</dbReference>
<feature type="domain" description="BAG" evidence="3">
    <location>
        <begin position="493"/>
        <end position="552"/>
    </location>
</feature>
<evidence type="ECO:0000256" key="1">
    <source>
        <dbReference type="SAM" id="MobiDB-lite"/>
    </source>
</evidence>
<dbReference type="InterPro" id="IPR036533">
    <property type="entry name" value="BAG_dom_sf"/>
</dbReference>
<dbReference type="Gene3D" id="1.20.58.120">
    <property type="entry name" value="BAG domain"/>
    <property type="match status" value="1"/>
</dbReference>
<dbReference type="SUPFAM" id="SSF54236">
    <property type="entry name" value="Ubiquitin-like"/>
    <property type="match status" value="1"/>
</dbReference>
<feature type="compositionally biased region" description="Basic and acidic residues" evidence="1">
    <location>
        <begin position="361"/>
        <end position="376"/>
    </location>
</feature>
<dbReference type="InterPro" id="IPR000626">
    <property type="entry name" value="Ubiquitin-like_dom"/>
</dbReference>
<dbReference type="PANTHER" id="PTHR14942">
    <property type="entry name" value="U11/U12 SMALL NUCLEAR RIBONUCLEOPROTEIN 25 KDA PROTEIN"/>
    <property type="match status" value="1"/>
</dbReference>
<feature type="domain" description="Ubiquitin-like" evidence="2">
    <location>
        <begin position="292"/>
        <end position="348"/>
    </location>
</feature>
<name>A0AAJ0MVC4_9PEZI</name>
<reference evidence="4 5" key="1">
    <citation type="journal article" date="2023" name="Mol. Phylogenet. Evol.">
        <title>Genome-scale phylogeny and comparative genomics of the fungal order Sordariales.</title>
        <authorList>
            <person name="Hensen N."/>
            <person name="Bonometti L."/>
            <person name="Westerberg I."/>
            <person name="Brannstrom I.O."/>
            <person name="Guillou S."/>
            <person name="Cros-Aarteil S."/>
            <person name="Calhoun S."/>
            <person name="Haridas S."/>
            <person name="Kuo A."/>
            <person name="Mondo S."/>
            <person name="Pangilinan J."/>
            <person name="Riley R."/>
            <person name="LaButti K."/>
            <person name="Andreopoulos B."/>
            <person name="Lipzen A."/>
            <person name="Chen C."/>
            <person name="Yan M."/>
            <person name="Daum C."/>
            <person name="Ng V."/>
            <person name="Clum A."/>
            <person name="Steindorff A."/>
            <person name="Ohm R.A."/>
            <person name="Martin F."/>
            <person name="Silar P."/>
            <person name="Natvig D.O."/>
            <person name="Lalanne C."/>
            <person name="Gautier V."/>
            <person name="Ament-Velasquez S.L."/>
            <person name="Kruys A."/>
            <person name="Hutchinson M.I."/>
            <person name="Powell A.J."/>
            <person name="Barry K."/>
            <person name="Miller A.N."/>
            <person name="Grigoriev I.V."/>
            <person name="Debuchy R."/>
            <person name="Gladieux P."/>
            <person name="Hiltunen Thoren M."/>
            <person name="Johannesson H."/>
        </authorList>
    </citation>
    <scope>NUCLEOTIDE SEQUENCE [LARGE SCALE GENOMIC DNA]</scope>
    <source>
        <strain evidence="4 5">FGSC 10403</strain>
    </source>
</reference>
<evidence type="ECO:0000259" key="3">
    <source>
        <dbReference type="PROSITE" id="PS51035"/>
    </source>
</evidence>
<dbReference type="PROSITE" id="PS50053">
    <property type="entry name" value="UBIQUITIN_2"/>
    <property type="match status" value="1"/>
</dbReference>
<feature type="compositionally biased region" description="Basic residues" evidence="1">
    <location>
        <begin position="377"/>
        <end position="386"/>
    </location>
</feature>
<dbReference type="InterPro" id="IPR029071">
    <property type="entry name" value="Ubiquitin-like_domsf"/>
</dbReference>
<evidence type="ECO:0000259" key="2">
    <source>
        <dbReference type="PROSITE" id="PS50053"/>
    </source>
</evidence>
<organism evidence="4 5">
    <name type="scientific">Neurospora hispaniola</name>
    <dbReference type="NCBI Taxonomy" id="588809"/>
    <lineage>
        <taxon>Eukaryota</taxon>
        <taxon>Fungi</taxon>
        <taxon>Dikarya</taxon>
        <taxon>Ascomycota</taxon>
        <taxon>Pezizomycotina</taxon>
        <taxon>Sordariomycetes</taxon>
        <taxon>Sordariomycetidae</taxon>
        <taxon>Sordariales</taxon>
        <taxon>Sordariaceae</taxon>
        <taxon>Neurospora</taxon>
    </lineage>
</organism>
<dbReference type="PANTHER" id="PTHR14942:SF0">
    <property type="entry name" value="U11_U12 SMALL NUCLEAR RIBONUCLEOPROTEIN 25 KDA PROTEIN"/>
    <property type="match status" value="1"/>
</dbReference>
<evidence type="ECO:0000313" key="4">
    <source>
        <dbReference type="EMBL" id="KAK3499586.1"/>
    </source>
</evidence>
<comment type="caution">
    <text evidence="4">The sequence shown here is derived from an EMBL/GenBank/DDBJ whole genome shotgun (WGS) entry which is preliminary data.</text>
</comment>
<feature type="region of interest" description="Disordered" evidence="1">
    <location>
        <begin position="341"/>
        <end position="439"/>
    </location>
</feature>
<dbReference type="AlphaFoldDB" id="A0AAJ0MVC4"/>
<sequence length="554" mass="60000">MTSSGTKCMSSTLLPPRHRDPGLDPVGQSTFPRTEGETAPRVLGSDARATRPTQSAVLPKTPTPASAQQPEKGPLDPEAVIVVLVVISLPISDTGVKDNRSLDQHTVAKVASGGDSASSGAFVAQLANITSFLKVPTQLQPYLETTAEHLASASEYLQLATGFSPSQVYTAAAGTLLALSVIPVVAARKSKNRKGGKMSWWGRPSLSPWNSGVGQGGVPSVTEEDFSYITTEDLDSPRYSQRYDYTRSPQAAVQGISRYEEPEDDALNIVYKNAVYPEGFPAYSIGDGKLLVSDVKERVKLILGISDRHGRIRLYYKGRRLRDDDKPIREYGAKHNSEITVTISERESESSSDVGSDEIVIVDHDGHEVREEPEPSKKHRKKRRGRTREERGARSPQSPQESASDVGLRVPTEDPRKRAASRVRSHSPSAESGFSAASGVSGVSAISAISAGSVTRASPASVAPGGPIEKLDQIAAHFNNTLLPLCRQFATHPPSDPKKRSEEHLRLSETILQQVLLKFDDIETGGDVAVRTRRKEMVKQCQDILKTLDEALKA</sequence>
<dbReference type="GO" id="GO:0051087">
    <property type="term" value="F:protein-folding chaperone binding"/>
    <property type="evidence" value="ECO:0007669"/>
    <property type="project" value="InterPro"/>
</dbReference>